<dbReference type="AlphaFoldDB" id="A0AAN8PCP2"/>
<proteinExistence type="predicted"/>
<name>A0AAN8PCP2_POLSC</name>
<gene>
    <name evidence="2" type="ORF">RUM43_002418</name>
</gene>
<protein>
    <submittedName>
        <fullName evidence="2">Uncharacterized protein</fullName>
    </submittedName>
</protein>
<sequence>MEKNIYGPVDIIRSVTSGHVWPPPTITTWSRDSLTFHRDIMRRREESEKESWRLAWTHSNDFFLSNEFNESRRKRRRSRRRDTSRKTLGFYDTTRHHPNLAWSSPVFRDDV</sequence>
<dbReference type="EMBL" id="JAWJWE010000036">
    <property type="protein sequence ID" value="KAK6628603.1"/>
    <property type="molecule type" value="Genomic_DNA"/>
</dbReference>
<evidence type="ECO:0000256" key="1">
    <source>
        <dbReference type="SAM" id="MobiDB-lite"/>
    </source>
</evidence>
<reference evidence="2 3" key="1">
    <citation type="submission" date="2023-10" db="EMBL/GenBank/DDBJ databases">
        <title>Genomes of two closely related lineages of the louse Polyplax serrata with different host specificities.</title>
        <authorList>
            <person name="Martinu J."/>
            <person name="Tarabai H."/>
            <person name="Stefka J."/>
            <person name="Hypsa V."/>
        </authorList>
    </citation>
    <scope>NUCLEOTIDE SEQUENCE [LARGE SCALE GENOMIC DNA]</scope>
    <source>
        <strain evidence="2">HR10_N</strain>
    </source>
</reference>
<organism evidence="2 3">
    <name type="scientific">Polyplax serrata</name>
    <name type="common">Common mouse louse</name>
    <dbReference type="NCBI Taxonomy" id="468196"/>
    <lineage>
        <taxon>Eukaryota</taxon>
        <taxon>Metazoa</taxon>
        <taxon>Ecdysozoa</taxon>
        <taxon>Arthropoda</taxon>
        <taxon>Hexapoda</taxon>
        <taxon>Insecta</taxon>
        <taxon>Pterygota</taxon>
        <taxon>Neoptera</taxon>
        <taxon>Paraneoptera</taxon>
        <taxon>Psocodea</taxon>
        <taxon>Troctomorpha</taxon>
        <taxon>Phthiraptera</taxon>
        <taxon>Anoplura</taxon>
        <taxon>Polyplacidae</taxon>
        <taxon>Polyplax</taxon>
    </lineage>
</organism>
<feature type="compositionally biased region" description="Basic residues" evidence="1">
    <location>
        <begin position="72"/>
        <end position="83"/>
    </location>
</feature>
<comment type="caution">
    <text evidence="2">The sequence shown here is derived from an EMBL/GenBank/DDBJ whole genome shotgun (WGS) entry which is preliminary data.</text>
</comment>
<dbReference type="Proteomes" id="UP001372834">
    <property type="component" value="Unassembled WGS sequence"/>
</dbReference>
<evidence type="ECO:0000313" key="3">
    <source>
        <dbReference type="Proteomes" id="UP001372834"/>
    </source>
</evidence>
<feature type="region of interest" description="Disordered" evidence="1">
    <location>
        <begin position="71"/>
        <end position="98"/>
    </location>
</feature>
<accession>A0AAN8PCP2</accession>
<evidence type="ECO:0000313" key="2">
    <source>
        <dbReference type="EMBL" id="KAK6628603.1"/>
    </source>
</evidence>